<gene>
    <name evidence="1" type="ORF">CIT25_27000</name>
</gene>
<comment type="caution">
    <text evidence="1">The sequence shown here is derived from an EMBL/GenBank/DDBJ whole genome shotgun (WGS) entry which is preliminary data.</text>
</comment>
<proteinExistence type="predicted"/>
<organism evidence="1 2">
    <name type="scientific">Mesorhizobium mediterraneum</name>
    <dbReference type="NCBI Taxonomy" id="43617"/>
    <lineage>
        <taxon>Bacteria</taxon>
        <taxon>Pseudomonadati</taxon>
        <taxon>Pseudomonadota</taxon>
        <taxon>Alphaproteobacteria</taxon>
        <taxon>Hyphomicrobiales</taxon>
        <taxon>Phyllobacteriaceae</taxon>
        <taxon>Mesorhizobium</taxon>
    </lineage>
</organism>
<dbReference type="Proteomes" id="UP000216215">
    <property type="component" value="Unassembled WGS sequence"/>
</dbReference>
<evidence type="ECO:0000313" key="1">
    <source>
        <dbReference type="EMBL" id="PAP99157.1"/>
    </source>
</evidence>
<protein>
    <submittedName>
        <fullName evidence="1">Uncharacterized protein</fullName>
    </submittedName>
</protein>
<dbReference type="EMBL" id="NPKI01000036">
    <property type="protein sequence ID" value="PAP99157.1"/>
    <property type="molecule type" value="Genomic_DNA"/>
</dbReference>
<keyword evidence="2" id="KW-1185">Reference proteome</keyword>
<accession>A0AB36R494</accession>
<dbReference type="AlphaFoldDB" id="A0AB36R494"/>
<name>A0AB36R494_9HYPH</name>
<reference evidence="2" key="1">
    <citation type="submission" date="2017-08" db="EMBL/GenBank/DDBJ databases">
        <title>Mesorhizobium wenxinae sp. nov., a novel rhizobial species isolated from root nodules of chickpea (Cicer arietinum L.).</title>
        <authorList>
            <person name="Zhang J."/>
        </authorList>
    </citation>
    <scope>NUCLEOTIDE SEQUENCE [LARGE SCALE GENOMIC DNA]</scope>
    <source>
        <strain evidence="2">USDA 3392</strain>
    </source>
</reference>
<sequence>MIISCAMADEFIVEFFHPLSGSSDLFWERTQSVDDLAQLRPGCGGDVEDVARVGFRNPR</sequence>
<evidence type="ECO:0000313" key="2">
    <source>
        <dbReference type="Proteomes" id="UP000216215"/>
    </source>
</evidence>